<evidence type="ECO:0000313" key="2">
    <source>
        <dbReference type="EMBL" id="KAJ5485836.1"/>
    </source>
</evidence>
<dbReference type="EMBL" id="JAPWDO010000001">
    <property type="protein sequence ID" value="KAJ5485836.1"/>
    <property type="molecule type" value="Genomic_DNA"/>
</dbReference>
<keyword evidence="3" id="KW-1185">Reference proteome</keyword>
<gene>
    <name evidence="2" type="ORF">N7530_000136</name>
</gene>
<dbReference type="OrthoDB" id="5341924at2759"/>
<organism evidence="2 3">
    <name type="scientific">Penicillium desertorum</name>
    <dbReference type="NCBI Taxonomy" id="1303715"/>
    <lineage>
        <taxon>Eukaryota</taxon>
        <taxon>Fungi</taxon>
        <taxon>Dikarya</taxon>
        <taxon>Ascomycota</taxon>
        <taxon>Pezizomycotina</taxon>
        <taxon>Eurotiomycetes</taxon>
        <taxon>Eurotiomycetidae</taxon>
        <taxon>Eurotiales</taxon>
        <taxon>Aspergillaceae</taxon>
        <taxon>Penicillium</taxon>
    </lineage>
</organism>
<feature type="compositionally biased region" description="Low complexity" evidence="1">
    <location>
        <begin position="912"/>
        <end position="922"/>
    </location>
</feature>
<feature type="region of interest" description="Disordered" evidence="1">
    <location>
        <begin position="777"/>
        <end position="816"/>
    </location>
</feature>
<sequence length="934" mass="104709">MIDTYELLAPHMPPKHPSAGLDWDRPFRVRRADESTSDLVSPLTSEISLSKLTGGTKSSSPWKWSRLEPLSSDNISLDTLTVEPAPRFFGERILAEVLANLGSLVLYAARSRSDDSKHAMSCVYRTLARLHHAGMISDRVYQYPKPDASQIVFRPPGLHFLSNSIMSVLSDAAWHEHETAVAAAAADAGEQSPFIPYTPGIRELGPEIWLELILWCCVEHGFCKTGTLLVHQMTRLSEWKAESWAPLIKDLNIVQKTNVSMEQSWRRPGQLGKPPTIRGQDKAPFNGLGFRTISSEVVASLRSGLANKAYVGMGDRGYLPEDLTNLSAPLTKLIDPPVSGREELRPTNRFTNWHIVRILESGCLKPSSDPVSFEDLLRSQNNVVPPWEGNELSLAQVLDGKTRAQFYDESAAMTGLIEFNLNYYARDKQSGRLFHEYAWLQNIADASKAQHIQKFFERMSKASDEEASLLFDFKSFEPRDISQSSIPQLSCATFANLLDVATTTHAFDFGHQLLLDNDIDGPAIPQSAYSNQALAPSILRFSSATSNVELGERVIASLAVPLSVNTIKSLINFSVARKDWNRVVLMLNFLTEHRAKSWGYINIGALASAVIRLDATVKHKTSTGTLTQADTEDLNQATNILLRLFRGEWHAKHTRERVRNFQLRTLSRMHRVLSAIPGPLPDILKQIFAAVVETQGAIVGKQLWDKVCVDWVSPKRQLQSPGGVARLLFSDERANSHGSPGWDPDYVNHVRSKATIADLNTVRILARSAVREYAACVQQTTDQQPHSPSPSIPQTKTTDPHNSLSSSTSSSFIYDPTTPYTPSISRKEYPYQLKSGKMPQTELEAILDFCLETFLKFGLPEDQVDIEIPGHMRRMQLRKVFSSPTRRPVRMRIKYNRSDPFMRSHWPKELAETLPKPELPSESEPKWPYDNPKI</sequence>
<proteinExistence type="predicted"/>
<name>A0A9X0BVE9_9EURO</name>
<evidence type="ECO:0000256" key="1">
    <source>
        <dbReference type="SAM" id="MobiDB-lite"/>
    </source>
</evidence>
<comment type="caution">
    <text evidence="2">The sequence shown here is derived from an EMBL/GenBank/DDBJ whole genome shotgun (WGS) entry which is preliminary data.</text>
</comment>
<dbReference type="Proteomes" id="UP001147760">
    <property type="component" value="Unassembled WGS sequence"/>
</dbReference>
<feature type="compositionally biased region" description="Basic and acidic residues" evidence="1">
    <location>
        <begin position="923"/>
        <end position="934"/>
    </location>
</feature>
<feature type="region of interest" description="Disordered" evidence="1">
    <location>
        <begin position="912"/>
        <end position="934"/>
    </location>
</feature>
<accession>A0A9X0BVE9</accession>
<reference evidence="2" key="2">
    <citation type="journal article" date="2023" name="IMA Fungus">
        <title>Comparative genomic study of the Penicillium genus elucidates a diverse pangenome and 15 lateral gene transfer events.</title>
        <authorList>
            <person name="Petersen C."/>
            <person name="Sorensen T."/>
            <person name="Nielsen M.R."/>
            <person name="Sondergaard T.E."/>
            <person name="Sorensen J.L."/>
            <person name="Fitzpatrick D.A."/>
            <person name="Frisvad J.C."/>
            <person name="Nielsen K.L."/>
        </authorList>
    </citation>
    <scope>NUCLEOTIDE SEQUENCE</scope>
    <source>
        <strain evidence="2">IBT 17660</strain>
    </source>
</reference>
<reference evidence="2" key="1">
    <citation type="submission" date="2022-12" db="EMBL/GenBank/DDBJ databases">
        <authorList>
            <person name="Petersen C."/>
        </authorList>
    </citation>
    <scope>NUCLEOTIDE SEQUENCE</scope>
    <source>
        <strain evidence="2">IBT 17660</strain>
    </source>
</reference>
<protein>
    <submittedName>
        <fullName evidence="2">Uncharacterized protein</fullName>
    </submittedName>
</protein>
<evidence type="ECO:0000313" key="3">
    <source>
        <dbReference type="Proteomes" id="UP001147760"/>
    </source>
</evidence>
<dbReference type="AlphaFoldDB" id="A0A9X0BVE9"/>